<evidence type="ECO:0000259" key="3">
    <source>
        <dbReference type="SMART" id="SM01359"/>
    </source>
</evidence>
<feature type="compositionally biased region" description="Low complexity" evidence="2">
    <location>
        <begin position="448"/>
        <end position="465"/>
    </location>
</feature>
<feature type="domain" description="Alpha-2-macroglobulin bait region" evidence="3">
    <location>
        <begin position="647"/>
        <end position="785"/>
    </location>
</feature>
<dbReference type="SMART" id="SM01419">
    <property type="entry name" value="Thiol-ester_cl"/>
    <property type="match status" value="1"/>
</dbReference>
<dbReference type="InterPro" id="IPR011625">
    <property type="entry name" value="A2M_N_BRD"/>
</dbReference>
<dbReference type="CDD" id="cd02891">
    <property type="entry name" value="A2M_like"/>
    <property type="match status" value="1"/>
</dbReference>
<dbReference type="InterPro" id="IPR051802">
    <property type="entry name" value="YfhM-like"/>
</dbReference>
<dbReference type="Gene3D" id="2.60.40.1930">
    <property type="match status" value="1"/>
</dbReference>
<dbReference type="InterPro" id="IPR011626">
    <property type="entry name" value="Alpha-macroglobulin_TED"/>
</dbReference>
<dbReference type="Pfam" id="PF07703">
    <property type="entry name" value="A2M_BRD"/>
    <property type="match status" value="1"/>
</dbReference>
<dbReference type="Pfam" id="PF17973">
    <property type="entry name" value="bMG10"/>
    <property type="match status" value="1"/>
</dbReference>
<dbReference type="Pfam" id="PF07678">
    <property type="entry name" value="TED_complement"/>
    <property type="match status" value="1"/>
</dbReference>
<dbReference type="Pfam" id="PF00207">
    <property type="entry name" value="A2M"/>
    <property type="match status" value="1"/>
</dbReference>
<evidence type="ECO:0000313" key="5">
    <source>
        <dbReference type="EMBL" id="MBB5055618.1"/>
    </source>
</evidence>
<dbReference type="SMART" id="SM01359">
    <property type="entry name" value="A2M_N_2"/>
    <property type="match status" value="1"/>
</dbReference>
<dbReference type="PANTHER" id="PTHR40094">
    <property type="entry name" value="ALPHA-2-MACROGLOBULIN HOMOLOG"/>
    <property type="match status" value="1"/>
</dbReference>
<dbReference type="Gene3D" id="1.50.10.20">
    <property type="match status" value="1"/>
</dbReference>
<evidence type="ECO:0000256" key="2">
    <source>
        <dbReference type="SAM" id="MobiDB-lite"/>
    </source>
</evidence>
<dbReference type="Gene3D" id="2.20.130.20">
    <property type="match status" value="1"/>
</dbReference>
<accession>A0A7W7Z9E3</accession>
<gene>
    <name evidence="5" type="ORF">HDF16_000287</name>
</gene>
<sequence length="1566" mass="172140">MFLLAGLMSAHAQDRDKAVSFNLSTSRSYAPGEQPKIHLYTHNVDALEFRVYRVNDPVRFIENLRELHSFGDTGPFGPSEQIDERTWIEKFHDWKVELWEDIRDFFRGQFSHAARSALREKQAKLSSRSRIVSAVQFAQIPLLNDRQLVARWRQIVPATYISDSNDLAVKDLSSGLYLVEATDGQYKAYTLLMISKNVLVTRTGPGGVMAFVVDRATGAPVEGVQVAAGFGQKQADTATTDKDGVAVLSIPGSKTQQDNFWVVGSKGAEVAVATPQSYSLNYSTNDKFAGYIYTDRPVYRPTHTVHWKAILREHQGNLLMLPKPQSVHVTVVDDQSKTIFERSIPTDPAGFVAGDFDLPKDAALGYYSISVGDGDDRISGGDFHVEEYRKPEYRVQVTAVSKRVLQGTDMAVTIDSRYFFGEPVANGKVKYRIYRERHYWWGEDEDNSGPPSDDASSDSYSYAGDAQDEKTGKLDAQGRLVIQVPTPPDDKGHADYDYTVEAGVTDEANREVTGRGRFLATYGTFRVNVEPVSYAVHAGESAKFRITAIDYDDKPVQTHVHIALVYRHYENGKTEATQGGAVDVTTDASGNATGQVLVQSKQYSSAELEAAASAVQPGTRDVSDDTYLWIMGAGESAYGEDSTQTSQIVADKKSYAPGDTAHLSLVSETAGFHALIVVQGDTVLRREVITSDGRTLAFDIPITSESQPNITVDAIYVKDGALYQASKIIKVPPAQQQLQVQIVPTRDTFQPQQKADYDVTTLDFAGKPVSADLSFGVVDEAIYSIHPDASGDMLTRLYPQRYDNSSVDSSLSYYFSGEAGTKSPMLALRNARYRPELAQVKPGNEDKPRARKAFPDTAFWAQSVRTDSSGHARVTLTFPDSLTTWRATVHAITADSKAGSAMSRVLVRKNVLVRMGTPRFLVQGDEIVIPVIVHNYLDSAQQTKLSLDVEGLDVLGGSEQTVSVPSRGEATAQWKLHAAHIGTAKLTASAVTPVESDALEITLPVEPAGVVQTVAHGGVIPQSADHAQTNILFPQTTDAAAHSLRIEVNSSIAGSLVSALDYLTTFPYGCTEQTMSSFLPNVIVAETLGKLPSAKRVDEADLRAKMEAGLDRLADYQHDDGGWGWWKEDTSQVFMTAYVVGGIGQGAKYLPLHGKQSQMLNRGQHYLATALHEHPKMRPDLRAAVLYALAEAGDPPYDSEATATRKAAMELEWDRRKDLQPEGLAMSGLAMLEWKDDRANQIEALLESSAVKQGDLVHWIGSYVPLLDSEQTNDAEATAYAVRLIAKVHPDSPLLAPAAQWLMLERNGDGWWQSTEQTAMVLFGLVDYIAASHELEADFTVEALVNGHSAGQRHFTQADALSGTTFAIDLDTTKLQPGSNDVQIVRRSGSGRIYWRASGRYYSADRSQYQAGTLSLNLTRDYYKLQPKQKDGRLIYTLEPLTGEAQIGDVLAVHEAINGSPMKYLLLEDPIPAGTEFIRSEDSYPIETRPGGWYWWYTRREFHDDRAAFFSSTFSGRQEVFYLIKVVNPGSFHINPARVAPMYQPGVQATSDSLSLHVASLNGGAH</sequence>
<dbReference type="InterPro" id="IPR041246">
    <property type="entry name" value="Bact_MG10"/>
</dbReference>
<dbReference type="InterPro" id="IPR002890">
    <property type="entry name" value="MG2"/>
</dbReference>
<organism evidence="5 6">
    <name type="scientific">Granulicella aggregans</name>
    <dbReference type="NCBI Taxonomy" id="474949"/>
    <lineage>
        <taxon>Bacteria</taxon>
        <taxon>Pseudomonadati</taxon>
        <taxon>Acidobacteriota</taxon>
        <taxon>Terriglobia</taxon>
        <taxon>Terriglobales</taxon>
        <taxon>Acidobacteriaceae</taxon>
        <taxon>Granulicella</taxon>
    </lineage>
</organism>
<dbReference type="PANTHER" id="PTHR40094:SF1">
    <property type="entry name" value="UBIQUITIN DOMAIN-CONTAINING PROTEIN"/>
    <property type="match status" value="1"/>
</dbReference>
<dbReference type="EMBL" id="JACHIP010000001">
    <property type="protein sequence ID" value="MBB5055618.1"/>
    <property type="molecule type" value="Genomic_DNA"/>
</dbReference>
<comment type="caution">
    <text evidence="5">The sequence shown here is derived from an EMBL/GenBank/DDBJ whole genome shotgun (WGS) entry which is preliminary data.</text>
</comment>
<evidence type="ECO:0008006" key="7">
    <source>
        <dbReference type="Google" id="ProtNLM"/>
    </source>
</evidence>
<dbReference type="GO" id="GO:0004866">
    <property type="term" value="F:endopeptidase inhibitor activity"/>
    <property type="evidence" value="ECO:0007669"/>
    <property type="project" value="InterPro"/>
</dbReference>
<dbReference type="Gene3D" id="2.60.40.10">
    <property type="entry name" value="Immunoglobulins"/>
    <property type="match status" value="1"/>
</dbReference>
<reference evidence="5 6" key="1">
    <citation type="submission" date="2020-08" db="EMBL/GenBank/DDBJ databases">
        <title>Genomic Encyclopedia of Type Strains, Phase IV (KMG-V): Genome sequencing to study the core and pangenomes of soil and plant-associated prokaryotes.</title>
        <authorList>
            <person name="Whitman W."/>
        </authorList>
    </citation>
    <scope>NUCLEOTIDE SEQUENCE [LARGE SCALE GENOMIC DNA]</scope>
    <source>
        <strain evidence="5 6">M8UP14</strain>
    </source>
</reference>
<name>A0A7W7Z9E3_9BACT</name>
<evidence type="ECO:0000256" key="1">
    <source>
        <dbReference type="ARBA" id="ARBA00010556"/>
    </source>
</evidence>
<feature type="region of interest" description="Disordered" evidence="2">
    <location>
        <begin position="442"/>
        <end position="469"/>
    </location>
</feature>
<evidence type="ECO:0000313" key="6">
    <source>
        <dbReference type="Proteomes" id="UP000540989"/>
    </source>
</evidence>
<evidence type="ECO:0000259" key="4">
    <source>
        <dbReference type="SMART" id="SM01360"/>
    </source>
</evidence>
<dbReference type="InterPro" id="IPR047565">
    <property type="entry name" value="Alpha-macroglob_thiol-ester_cl"/>
</dbReference>
<protein>
    <recommendedName>
        <fullName evidence="7">Alpha-2-macroglobulin</fullName>
    </recommendedName>
</protein>
<dbReference type="GO" id="GO:0005615">
    <property type="term" value="C:extracellular space"/>
    <property type="evidence" value="ECO:0007669"/>
    <property type="project" value="InterPro"/>
</dbReference>
<dbReference type="Proteomes" id="UP000540989">
    <property type="component" value="Unassembled WGS sequence"/>
</dbReference>
<keyword evidence="6" id="KW-1185">Reference proteome</keyword>
<dbReference type="InterPro" id="IPR013783">
    <property type="entry name" value="Ig-like_fold"/>
</dbReference>
<dbReference type="SMART" id="SM01360">
    <property type="entry name" value="A2M"/>
    <property type="match status" value="1"/>
</dbReference>
<dbReference type="InterPro" id="IPR008930">
    <property type="entry name" value="Terpenoid_cyclase/PrenylTrfase"/>
</dbReference>
<feature type="domain" description="Alpha-2-macroglobulin" evidence="4">
    <location>
        <begin position="857"/>
        <end position="947"/>
    </location>
</feature>
<dbReference type="InterPro" id="IPR001599">
    <property type="entry name" value="Macroglobln_a2"/>
</dbReference>
<comment type="similarity">
    <text evidence="1">Belongs to the protease inhibitor I39 (alpha-2-macroglobulin) family. Bacterial alpha-2-macroglobulin subfamily.</text>
</comment>
<proteinExistence type="inferred from homology"/>
<dbReference type="Pfam" id="PF01835">
    <property type="entry name" value="MG2"/>
    <property type="match status" value="1"/>
</dbReference>
<dbReference type="SUPFAM" id="SSF48239">
    <property type="entry name" value="Terpenoid cyclases/Protein prenyltransferases"/>
    <property type="match status" value="1"/>
</dbReference>